<gene>
    <name evidence="8" type="ORF">FOY51_25150</name>
</gene>
<dbReference type="InterPro" id="IPR005801">
    <property type="entry name" value="ADC_synthase"/>
</dbReference>
<keyword evidence="4 8" id="KW-0413">Isomerase</keyword>
<dbReference type="AlphaFoldDB" id="A0A5A7S2K5"/>
<dbReference type="Gene3D" id="3.60.120.10">
    <property type="entry name" value="Anthranilate synthase"/>
    <property type="match status" value="1"/>
</dbReference>
<evidence type="ECO:0000256" key="6">
    <source>
        <dbReference type="SAM" id="MobiDB-lite"/>
    </source>
</evidence>
<dbReference type="EC" id="5.4.4.2" evidence="3"/>
<evidence type="ECO:0000256" key="3">
    <source>
        <dbReference type="ARBA" id="ARBA00012824"/>
    </source>
</evidence>
<dbReference type="SUPFAM" id="SSF56322">
    <property type="entry name" value="ADC synthase"/>
    <property type="match status" value="1"/>
</dbReference>
<comment type="similarity">
    <text evidence="2">Belongs to the isochorismate synthase family.</text>
</comment>
<dbReference type="InterPro" id="IPR004561">
    <property type="entry name" value="IsoChor_synthase"/>
</dbReference>
<dbReference type="InterPro" id="IPR019999">
    <property type="entry name" value="Anth_synth_I-like"/>
</dbReference>
<proteinExistence type="inferred from homology"/>
<feature type="domain" description="Chorismate-utilising enzyme C-terminal" evidence="7">
    <location>
        <begin position="85"/>
        <end position="346"/>
    </location>
</feature>
<evidence type="ECO:0000256" key="2">
    <source>
        <dbReference type="ARBA" id="ARBA00005297"/>
    </source>
</evidence>
<dbReference type="GO" id="GO:0008909">
    <property type="term" value="F:isochorismate synthase activity"/>
    <property type="evidence" value="ECO:0007669"/>
    <property type="project" value="UniProtKB-EC"/>
</dbReference>
<evidence type="ECO:0000256" key="5">
    <source>
        <dbReference type="ARBA" id="ARBA00041564"/>
    </source>
</evidence>
<dbReference type="Pfam" id="PF00425">
    <property type="entry name" value="Chorismate_bind"/>
    <property type="match status" value="1"/>
</dbReference>
<evidence type="ECO:0000256" key="4">
    <source>
        <dbReference type="ARBA" id="ARBA00023235"/>
    </source>
</evidence>
<accession>A0A5A7S2K5</accession>
<protein>
    <recommendedName>
        <fullName evidence="3">isochorismate synthase</fullName>
        <ecNumber evidence="3">5.4.4.2</ecNumber>
    </recommendedName>
    <alternativeName>
        <fullName evidence="5">Isochorismate mutase</fullName>
    </alternativeName>
</protein>
<dbReference type="EMBL" id="VLNY01000022">
    <property type="protein sequence ID" value="KAA0017387.1"/>
    <property type="molecule type" value="Genomic_DNA"/>
</dbReference>
<name>A0A5A7S2K5_9NOCA</name>
<sequence length="358" mass="37692">MGGFLLAQSDRVLRTSGVRERFADVDAAAAAVRSGRIPLLVGAIAFDPSRPAALHAPESWDFDSAALPVGDLPEVRLVGQTPSPAEHVARVTRLVKLLGEGELRKVVAARSVQLAADAPIDPELLVAELVRRHPSSNGYAVELTGAGEQHDGAHLVGSSPELLVSKRGSTLTMRPLAGTAPRRPDPAADRDEADQLLASAKNREEHSYVIEWIRDQLSPVCSELTVPDGPALISTPEVWHLATSISAVLRDPATTALDVAVLLHPTPALCGTPTELAMKTITDIEGDRGFYGGAVGWCDERGDGDWIVAIRCAEVAADGRTATAYAGGGIVVASDPDAELDETTTKLRTLLGALNVTI</sequence>
<organism evidence="8 9">
    <name type="scientific">Antrihabitans cavernicola</name>
    <dbReference type="NCBI Taxonomy" id="2495913"/>
    <lineage>
        <taxon>Bacteria</taxon>
        <taxon>Bacillati</taxon>
        <taxon>Actinomycetota</taxon>
        <taxon>Actinomycetes</taxon>
        <taxon>Mycobacteriales</taxon>
        <taxon>Nocardiaceae</taxon>
        <taxon>Antrihabitans</taxon>
    </lineage>
</organism>
<evidence type="ECO:0000256" key="1">
    <source>
        <dbReference type="ARBA" id="ARBA00000799"/>
    </source>
</evidence>
<evidence type="ECO:0000259" key="7">
    <source>
        <dbReference type="Pfam" id="PF00425"/>
    </source>
</evidence>
<dbReference type="RefSeq" id="WP_149433017.1">
    <property type="nucleotide sequence ID" value="NZ_VLNY01000022.1"/>
</dbReference>
<dbReference type="Proteomes" id="UP000322244">
    <property type="component" value="Unassembled WGS sequence"/>
</dbReference>
<dbReference type="PANTHER" id="PTHR42839:SF2">
    <property type="entry name" value="ISOCHORISMATE SYNTHASE ENTC"/>
    <property type="match status" value="1"/>
</dbReference>
<evidence type="ECO:0000313" key="9">
    <source>
        <dbReference type="Proteomes" id="UP000322244"/>
    </source>
</evidence>
<comment type="caution">
    <text evidence="8">The sequence shown here is derived from an EMBL/GenBank/DDBJ whole genome shotgun (WGS) entry which is preliminary data.</text>
</comment>
<dbReference type="NCBIfam" id="TIGR00543">
    <property type="entry name" value="isochor_syn"/>
    <property type="match status" value="1"/>
</dbReference>
<reference evidence="8 9" key="1">
    <citation type="submission" date="2019-07" db="EMBL/GenBank/DDBJ databases">
        <title>Rhodococcus cavernicolus sp. nov., isolated from a cave.</title>
        <authorList>
            <person name="Lee S.D."/>
        </authorList>
    </citation>
    <scope>NUCLEOTIDE SEQUENCE [LARGE SCALE GENOMIC DNA]</scope>
    <source>
        <strain evidence="8 9">C1-24</strain>
    </source>
</reference>
<comment type="catalytic activity">
    <reaction evidence="1">
        <text>chorismate = isochorismate</text>
        <dbReference type="Rhea" id="RHEA:18985"/>
        <dbReference type="ChEBI" id="CHEBI:29748"/>
        <dbReference type="ChEBI" id="CHEBI:29780"/>
        <dbReference type="EC" id="5.4.4.2"/>
    </reaction>
</comment>
<evidence type="ECO:0000313" key="8">
    <source>
        <dbReference type="EMBL" id="KAA0017387.1"/>
    </source>
</evidence>
<dbReference type="PANTHER" id="PTHR42839">
    <property type="entry name" value="ISOCHORISMATE SYNTHASE ENTC"/>
    <property type="match status" value="1"/>
</dbReference>
<dbReference type="OrthoDB" id="9806579at2"/>
<dbReference type="PRINTS" id="PR00095">
    <property type="entry name" value="ANTSNTHASEI"/>
</dbReference>
<feature type="region of interest" description="Disordered" evidence="6">
    <location>
        <begin position="167"/>
        <end position="191"/>
    </location>
</feature>
<dbReference type="InterPro" id="IPR015890">
    <property type="entry name" value="Chorismate_C"/>
</dbReference>
<keyword evidence="9" id="KW-1185">Reference proteome</keyword>